<gene>
    <name evidence="1" type="ORF">ANCDUO_17585</name>
</gene>
<dbReference type="OrthoDB" id="10555893at2759"/>
<dbReference type="AlphaFoldDB" id="A0A0C2G071"/>
<reference evidence="1 2" key="1">
    <citation type="submission" date="2013-12" db="EMBL/GenBank/DDBJ databases">
        <title>Draft genome of the parsitic nematode Ancylostoma duodenale.</title>
        <authorList>
            <person name="Mitreva M."/>
        </authorList>
    </citation>
    <scope>NUCLEOTIDE SEQUENCE [LARGE SCALE GENOMIC DNA]</scope>
    <source>
        <strain evidence="1 2">Zhejiang</strain>
    </source>
</reference>
<accession>A0A0C2G071</accession>
<keyword evidence="2" id="KW-1185">Reference proteome</keyword>
<organism evidence="1 2">
    <name type="scientific">Ancylostoma duodenale</name>
    <dbReference type="NCBI Taxonomy" id="51022"/>
    <lineage>
        <taxon>Eukaryota</taxon>
        <taxon>Metazoa</taxon>
        <taxon>Ecdysozoa</taxon>
        <taxon>Nematoda</taxon>
        <taxon>Chromadorea</taxon>
        <taxon>Rhabditida</taxon>
        <taxon>Rhabditina</taxon>
        <taxon>Rhabditomorpha</taxon>
        <taxon>Strongyloidea</taxon>
        <taxon>Ancylostomatidae</taxon>
        <taxon>Ancylostomatinae</taxon>
        <taxon>Ancylostoma</taxon>
    </lineage>
</organism>
<dbReference type="EMBL" id="KN743960">
    <property type="protein sequence ID" value="KIH52314.1"/>
    <property type="molecule type" value="Genomic_DNA"/>
</dbReference>
<proteinExistence type="predicted"/>
<sequence length="77" mass="8546">MDKYGARLAVSMVSTGGGCFAVLHIQGKDVERAAARNDFEEKIQVVEENNEGKMEKYDLGYKSFEGNFVACVYMVLS</sequence>
<name>A0A0C2G071_9BILA</name>
<evidence type="ECO:0000313" key="1">
    <source>
        <dbReference type="EMBL" id="KIH52314.1"/>
    </source>
</evidence>
<protein>
    <submittedName>
        <fullName evidence="1">Uncharacterized protein</fullName>
    </submittedName>
</protein>
<evidence type="ECO:0000313" key="2">
    <source>
        <dbReference type="Proteomes" id="UP000054047"/>
    </source>
</evidence>
<dbReference type="Proteomes" id="UP000054047">
    <property type="component" value="Unassembled WGS sequence"/>
</dbReference>
<dbReference type="PROSITE" id="PS51257">
    <property type="entry name" value="PROKAR_LIPOPROTEIN"/>
    <property type="match status" value="1"/>
</dbReference>